<reference evidence="9 10" key="1">
    <citation type="journal article" date="2020" name="Microorganisms">
        <title>Osmotic Adaptation and Compatible Solute Biosynthesis of Phototrophic Bacteria as Revealed from Genome Analyses.</title>
        <authorList>
            <person name="Imhoff J.F."/>
            <person name="Rahn T."/>
            <person name="Kunzel S."/>
            <person name="Keller A."/>
            <person name="Neulinger S.C."/>
        </authorList>
    </citation>
    <scope>NUCLEOTIDE SEQUENCE [LARGE SCALE GENOMIC DNA]</scope>
    <source>
        <strain evidence="9 10">DSM 15116</strain>
    </source>
</reference>
<feature type="region of interest" description="Disordered" evidence="7">
    <location>
        <begin position="1"/>
        <end position="21"/>
    </location>
</feature>
<evidence type="ECO:0000256" key="3">
    <source>
        <dbReference type="ARBA" id="ARBA00022679"/>
    </source>
</evidence>
<keyword evidence="2" id="KW-0597">Phosphoprotein</keyword>
<evidence type="ECO:0000256" key="5">
    <source>
        <dbReference type="ARBA" id="ARBA00022777"/>
    </source>
</evidence>
<evidence type="ECO:0000313" key="10">
    <source>
        <dbReference type="Proteomes" id="UP000738126"/>
    </source>
</evidence>
<dbReference type="SMART" id="SM00382">
    <property type="entry name" value="AAA"/>
    <property type="match status" value="2"/>
</dbReference>
<gene>
    <name evidence="9" type="ORF">CKO13_08760</name>
</gene>
<dbReference type="PROSITE" id="PS00675">
    <property type="entry name" value="SIGMA54_INTERACT_1"/>
    <property type="match status" value="1"/>
</dbReference>
<feature type="domain" description="KaiC" evidence="8">
    <location>
        <begin position="263"/>
        <end position="496"/>
    </location>
</feature>
<evidence type="ECO:0000256" key="4">
    <source>
        <dbReference type="ARBA" id="ARBA00022737"/>
    </source>
</evidence>
<evidence type="ECO:0000256" key="6">
    <source>
        <dbReference type="ARBA" id="ARBA00022801"/>
    </source>
</evidence>
<dbReference type="InterPro" id="IPR010624">
    <property type="entry name" value="KaiC_dom"/>
</dbReference>
<protein>
    <recommendedName>
        <fullName evidence="1">non-specific serine/threonine protein kinase</fullName>
        <ecNumber evidence="1">2.7.11.1</ecNumber>
    </recommendedName>
</protein>
<feature type="compositionally biased region" description="Low complexity" evidence="7">
    <location>
        <begin position="11"/>
        <end position="21"/>
    </location>
</feature>
<evidence type="ECO:0000256" key="2">
    <source>
        <dbReference type="ARBA" id="ARBA00022553"/>
    </source>
</evidence>
<evidence type="ECO:0000256" key="7">
    <source>
        <dbReference type="SAM" id="MobiDB-lite"/>
    </source>
</evidence>
<feature type="domain" description="KaiC" evidence="8">
    <location>
        <begin position="24"/>
        <end position="262"/>
    </location>
</feature>
<dbReference type="PANTHER" id="PTHR42926:SF1">
    <property type="entry name" value="CIRCADIAN CLOCK OSCILLATOR PROTEIN KAIC 1"/>
    <property type="match status" value="1"/>
</dbReference>
<name>A0ABS1E8K2_9GAMM</name>
<accession>A0ABS1E8K2</accession>
<dbReference type="EC" id="2.7.11.1" evidence="1"/>
<dbReference type="SUPFAM" id="SSF52540">
    <property type="entry name" value="P-loop containing nucleoside triphosphate hydrolases"/>
    <property type="match status" value="2"/>
</dbReference>
<dbReference type="InterPro" id="IPR025662">
    <property type="entry name" value="Sigma_54_int_dom_ATP-bd_1"/>
</dbReference>
<dbReference type="InterPro" id="IPR030665">
    <property type="entry name" value="KaiC"/>
</dbReference>
<organism evidence="9 10">
    <name type="scientific">Halorhodospira neutriphila</name>
    <dbReference type="NCBI Taxonomy" id="168379"/>
    <lineage>
        <taxon>Bacteria</taxon>
        <taxon>Pseudomonadati</taxon>
        <taxon>Pseudomonadota</taxon>
        <taxon>Gammaproteobacteria</taxon>
        <taxon>Chromatiales</taxon>
        <taxon>Ectothiorhodospiraceae</taxon>
        <taxon>Halorhodospira</taxon>
    </lineage>
</organism>
<keyword evidence="4" id="KW-0677">Repeat</keyword>
<keyword evidence="6" id="KW-0378">Hydrolase</keyword>
<dbReference type="PANTHER" id="PTHR42926">
    <property type="match status" value="1"/>
</dbReference>
<proteinExistence type="predicted"/>
<dbReference type="InterPro" id="IPR027417">
    <property type="entry name" value="P-loop_NTPase"/>
</dbReference>
<dbReference type="InterPro" id="IPR003593">
    <property type="entry name" value="AAA+_ATPase"/>
</dbReference>
<dbReference type="EMBL" id="NRSH01000099">
    <property type="protein sequence ID" value="MBK1727109.1"/>
    <property type="molecule type" value="Genomic_DNA"/>
</dbReference>
<dbReference type="Proteomes" id="UP000738126">
    <property type="component" value="Unassembled WGS sequence"/>
</dbReference>
<dbReference type="Pfam" id="PF06745">
    <property type="entry name" value="ATPase"/>
    <property type="match status" value="2"/>
</dbReference>
<sequence>MSADSSSPQRPAYAAQGAEAAPPAVTATGIEGLDFVLGGGLPAERPTLLRGGPGTGKTVLALTFFCQGLAGGEPGVLVTFDEPPEALIQHAEALGFPLREYLAEGRGRLLDMRPNRADIVAGAEIELTAVLARIGHALEQVGGRRLVLDAVDGLDESFSAEASLRRELGRVFDWIRERETTTVLTAGEHADFSARYGLEDYIADCVILLRQEVRHRTMTRLLRVLKRRGGSHGTNEFPFLLDTDGVFLAPVTGTRLQTRSSEARHATGIAGLDAMLGGGGPYRGSAVMVSGQSGTGKTSFAAAFADAVCRDGGTVLYLSFEEAAEELVRNQRSVGLELQRHLAGEGGTGRLILEPLLAVELGWEEHLLRIMRAVRRLAPSVVILDPASALGDRHEDRQGKEMLLRLLYMLKSEGVTALATELLPDYADGVSTMDISSLIDVWIKLRREERDGRLSRRLEVVKARGLPTADRIQEFFLTGEGIAVGERGAVTGEGAA</sequence>
<evidence type="ECO:0000256" key="1">
    <source>
        <dbReference type="ARBA" id="ARBA00012513"/>
    </source>
</evidence>
<dbReference type="PROSITE" id="PS51146">
    <property type="entry name" value="KAIC"/>
    <property type="match status" value="2"/>
</dbReference>
<evidence type="ECO:0000313" key="9">
    <source>
        <dbReference type="EMBL" id="MBK1727109.1"/>
    </source>
</evidence>
<keyword evidence="3" id="KW-0808">Transferase</keyword>
<dbReference type="InterPro" id="IPR014774">
    <property type="entry name" value="KaiC-like_dom"/>
</dbReference>
<dbReference type="Gene3D" id="3.40.50.300">
    <property type="entry name" value="P-loop containing nucleotide triphosphate hydrolases"/>
    <property type="match status" value="2"/>
</dbReference>
<comment type="caution">
    <text evidence="9">The sequence shown here is derived from an EMBL/GenBank/DDBJ whole genome shotgun (WGS) entry which is preliminary data.</text>
</comment>
<dbReference type="InterPro" id="IPR051347">
    <property type="entry name" value="Circadian_clock_KaiC-rel"/>
</dbReference>
<dbReference type="NCBIfam" id="NF006799">
    <property type="entry name" value="PRK09302.1"/>
    <property type="match status" value="1"/>
</dbReference>
<evidence type="ECO:0000259" key="8">
    <source>
        <dbReference type="PROSITE" id="PS51146"/>
    </source>
</evidence>
<keyword evidence="5" id="KW-0418">Kinase</keyword>
<keyword evidence="10" id="KW-1185">Reference proteome</keyword>
<dbReference type="PIRSF" id="PIRSF039117">
    <property type="entry name" value="KaiC"/>
    <property type="match status" value="1"/>
</dbReference>